<dbReference type="InterPro" id="IPR037000">
    <property type="entry name" value="Ski_DNA-bd_sf"/>
</dbReference>
<feature type="domain" description="c-SKI SMAD4-binding" evidence="3">
    <location>
        <begin position="156"/>
        <end position="248"/>
    </location>
</feature>
<evidence type="ECO:0000313" key="4">
    <source>
        <dbReference type="Proteomes" id="UP000694871"/>
    </source>
</evidence>
<dbReference type="SUPFAM" id="SSF63763">
    <property type="entry name" value="SAND domain-like"/>
    <property type="match status" value="1"/>
</dbReference>
<dbReference type="InterPro" id="IPR010919">
    <property type="entry name" value="SAND-like_dom_sf"/>
</dbReference>
<dbReference type="RefSeq" id="XP_015273045.1">
    <property type="nucleotide sequence ID" value="XM_015417559.1"/>
</dbReference>
<dbReference type="InterPro" id="IPR009061">
    <property type="entry name" value="DNA-bd_dom_put_sf"/>
</dbReference>
<dbReference type="InterPro" id="IPR023216">
    <property type="entry name" value="Tscrpt_reg_SKI_SnoN"/>
</dbReference>
<keyword evidence="4" id="KW-1185">Reference proteome</keyword>
<dbReference type="InterPro" id="IPR003380">
    <property type="entry name" value="SKI/SNO/DAC"/>
</dbReference>
<evidence type="ECO:0000256" key="2">
    <source>
        <dbReference type="SAM" id="MobiDB-lite"/>
    </source>
</evidence>
<dbReference type="Gene3D" id="3.10.390.10">
    <property type="entry name" value="SAND domain-like"/>
    <property type="match status" value="1"/>
</dbReference>
<feature type="compositionally biased region" description="Pro residues" evidence="2">
    <location>
        <begin position="302"/>
        <end position="315"/>
    </location>
</feature>
<dbReference type="SUPFAM" id="SSF101447">
    <property type="entry name" value="Formin homology 2 domain (FH2 domain)"/>
    <property type="match status" value="1"/>
</dbReference>
<reference evidence="5" key="1">
    <citation type="submission" date="2025-08" db="UniProtKB">
        <authorList>
            <consortium name="RefSeq"/>
        </authorList>
    </citation>
    <scope>IDENTIFICATION</scope>
</reference>
<feature type="region of interest" description="Disordered" evidence="2">
    <location>
        <begin position="1"/>
        <end position="47"/>
    </location>
</feature>
<feature type="region of interest" description="Disordered" evidence="2">
    <location>
        <begin position="298"/>
        <end position="354"/>
    </location>
</feature>
<protein>
    <submittedName>
        <fullName evidence="5">SKI family transcriptional corepressor 2-like</fullName>
    </submittedName>
</protein>
<gene>
    <name evidence="5" type="primary">LOC107115796</name>
</gene>
<dbReference type="SUPFAM" id="SSF46955">
    <property type="entry name" value="Putative DNA-binding domain"/>
    <property type="match status" value="1"/>
</dbReference>
<evidence type="ECO:0000259" key="3">
    <source>
        <dbReference type="SMART" id="SM01046"/>
    </source>
</evidence>
<evidence type="ECO:0000313" key="5">
    <source>
        <dbReference type="RefSeq" id="XP_015273045.1"/>
    </source>
</evidence>
<feature type="compositionally biased region" description="Basic residues" evidence="2">
    <location>
        <begin position="251"/>
        <end position="265"/>
    </location>
</feature>
<accession>A0ABM1KH58</accession>
<dbReference type="Gene3D" id="3.10.260.20">
    <property type="entry name" value="Ski"/>
    <property type="match status" value="1"/>
</dbReference>
<dbReference type="PANTHER" id="PTHR10005:SF7">
    <property type="entry name" value="SKI FAMILY TRANSCRIPTIONAL COREPRESSOR 2"/>
    <property type="match status" value="1"/>
</dbReference>
<feature type="compositionally biased region" description="Low complexity" evidence="2">
    <location>
        <begin position="1"/>
        <end position="36"/>
    </location>
</feature>
<proteinExistence type="inferred from homology"/>
<dbReference type="SMART" id="SM01046">
    <property type="entry name" value="c-SKI_SMAD_bind"/>
    <property type="match status" value="1"/>
</dbReference>
<dbReference type="Proteomes" id="UP000694871">
    <property type="component" value="Unplaced"/>
</dbReference>
<dbReference type="Pfam" id="PF08782">
    <property type="entry name" value="c-SKI_SMAD_bind"/>
    <property type="match status" value="1"/>
</dbReference>
<comment type="similarity">
    <text evidence="1">Belongs to the SKI family.</text>
</comment>
<sequence length="488" mass="53145">MSSSPLPGPADLLLAAPSGAFPGDASSSSSSSSSSSVPRGVPPSQGGMKPNQVGQVILYGIPIVSLVIDGQERLCLAQISNTLLKSFSYNEIHNRRVALGITCVQCTPVQLEILRRAGAMPISSRRCGMITKREAERLCKSFLGENRPPKLPDNFAFDVSHECAWGCRGSFIPARYNSSRAKCIKCSYCSMYFSPNKFIFHSHRTPDAKYTQPDAANFNSWRRHLKLTDKAPQDELVFAWEDVKAMFNGGSRKRALPSHPSHHHQGSGGGGGAAGHCHPLGAVKAAVVGVGGGLLGPHLLGGPPPPPPPPPPLPTCPAKGASSGGNSPTQHHPSAEEQPQPPYKDIQKNKEGPQVVVSAKEDTFADKNKEHSFFITEADHPGGDFWRNIAGEPIQETSSPHSLKKDVENMGKEELQKVLFEQIDLRRRLEQEFQVLKGTASFPVFNNFQDQMKRELAYREEMVQQLQIIPYAASLIRKEKLGTHLSKS</sequence>
<organism evidence="4 5">
    <name type="scientific">Gekko japonicus</name>
    <name type="common">Schlegel's Japanese gecko</name>
    <dbReference type="NCBI Taxonomy" id="146911"/>
    <lineage>
        <taxon>Eukaryota</taxon>
        <taxon>Metazoa</taxon>
        <taxon>Chordata</taxon>
        <taxon>Craniata</taxon>
        <taxon>Vertebrata</taxon>
        <taxon>Euteleostomi</taxon>
        <taxon>Lepidosauria</taxon>
        <taxon>Squamata</taxon>
        <taxon>Bifurcata</taxon>
        <taxon>Gekkota</taxon>
        <taxon>Gekkonidae</taxon>
        <taxon>Gekkoninae</taxon>
        <taxon>Gekko</taxon>
    </lineage>
</organism>
<dbReference type="GeneID" id="107115796"/>
<dbReference type="PANTHER" id="PTHR10005">
    <property type="entry name" value="SKI ONCOGENE-RELATED"/>
    <property type="match status" value="1"/>
</dbReference>
<feature type="region of interest" description="Disordered" evidence="2">
    <location>
        <begin position="251"/>
        <end position="275"/>
    </location>
</feature>
<dbReference type="InterPro" id="IPR014890">
    <property type="entry name" value="c-SKI_SMAD4-bd_dom"/>
</dbReference>
<dbReference type="Pfam" id="PF02437">
    <property type="entry name" value="Ski_Sno_DHD"/>
    <property type="match status" value="1"/>
</dbReference>
<dbReference type="CDD" id="cd21080">
    <property type="entry name" value="DHD_Skor"/>
    <property type="match status" value="1"/>
</dbReference>
<name>A0ABM1KH58_GEKJA</name>
<evidence type="ECO:0000256" key="1">
    <source>
        <dbReference type="ARBA" id="ARBA00009513"/>
    </source>
</evidence>